<dbReference type="EMBL" id="FWXD01000043">
    <property type="protein sequence ID" value="SMC29764.1"/>
    <property type="molecule type" value="Genomic_DNA"/>
</dbReference>
<dbReference type="OrthoDB" id="9800373at2"/>
<proteinExistence type="predicted"/>
<reference evidence="1 2" key="1">
    <citation type="submission" date="2017-04" db="EMBL/GenBank/DDBJ databases">
        <authorList>
            <person name="Afonso C.L."/>
            <person name="Miller P.J."/>
            <person name="Scott M.A."/>
            <person name="Spackman E."/>
            <person name="Goraichik I."/>
            <person name="Dimitrov K.M."/>
            <person name="Suarez D.L."/>
            <person name="Swayne D.E."/>
        </authorList>
    </citation>
    <scope>NUCLEOTIDE SEQUENCE [LARGE SCALE GENOMIC DNA]</scope>
    <source>
        <strain evidence="1 2">DSM 23236</strain>
    </source>
</reference>
<dbReference type="PANTHER" id="PTHR21192">
    <property type="entry name" value="NUCLEAR PROTEIN E3-3"/>
    <property type="match status" value="1"/>
</dbReference>
<dbReference type="AlphaFoldDB" id="A0A1W1Y0W0"/>
<dbReference type="InterPro" id="IPR036748">
    <property type="entry name" value="MTH938-like_sf"/>
</dbReference>
<dbReference type="Proteomes" id="UP000192761">
    <property type="component" value="Unassembled WGS sequence"/>
</dbReference>
<organism evidence="1 2">
    <name type="scientific">Andreprevotia lacus DSM 23236</name>
    <dbReference type="NCBI Taxonomy" id="1121001"/>
    <lineage>
        <taxon>Bacteria</taxon>
        <taxon>Pseudomonadati</taxon>
        <taxon>Pseudomonadota</taxon>
        <taxon>Betaproteobacteria</taxon>
        <taxon>Neisseriales</taxon>
        <taxon>Chitinibacteraceae</taxon>
        <taxon>Andreprevotia</taxon>
    </lineage>
</organism>
<dbReference type="SUPFAM" id="SSF64076">
    <property type="entry name" value="MTH938-like"/>
    <property type="match status" value="1"/>
</dbReference>
<dbReference type="InterPro" id="IPR007523">
    <property type="entry name" value="NDUFAF3/AAMDC"/>
</dbReference>
<accession>A0A1W1Y0W0</accession>
<gene>
    <name evidence="1" type="ORF">SAMN02745857_04105</name>
</gene>
<protein>
    <submittedName>
        <fullName evidence="1">Uncharacterized conserved protein, contains Mth938-like domain</fullName>
    </submittedName>
</protein>
<dbReference type="RefSeq" id="WP_084093017.1">
    <property type="nucleotide sequence ID" value="NZ_FWXD01000043.1"/>
</dbReference>
<dbReference type="Pfam" id="PF04430">
    <property type="entry name" value="DUF498"/>
    <property type="match status" value="1"/>
</dbReference>
<evidence type="ECO:0000313" key="2">
    <source>
        <dbReference type="Proteomes" id="UP000192761"/>
    </source>
</evidence>
<keyword evidence="2" id="KW-1185">Reference proteome</keyword>
<dbReference type="STRING" id="1121001.SAMN02745857_04105"/>
<name>A0A1W1Y0W0_9NEIS</name>
<dbReference type="Gene3D" id="3.40.1230.10">
    <property type="entry name" value="MTH938-like"/>
    <property type="match status" value="1"/>
</dbReference>
<dbReference type="PANTHER" id="PTHR21192:SF2">
    <property type="entry name" value="NADH DEHYDROGENASE [UBIQUINONE] 1 ALPHA SUBCOMPLEX ASSEMBLY FACTOR 3"/>
    <property type="match status" value="1"/>
</dbReference>
<evidence type="ECO:0000313" key="1">
    <source>
        <dbReference type="EMBL" id="SMC29764.1"/>
    </source>
</evidence>
<dbReference type="CDD" id="cd05560">
    <property type="entry name" value="Xcc1710_like"/>
    <property type="match status" value="1"/>
</dbReference>
<sequence length="122" mass="13722">MKLHHTSADHLNQFTTYGDGFVKINGVDYRGSVIVTQTEVREWRPARFEDLTEADFACLLELKPEMVLFGTGKGIRFPHPKLTRALAEAHVGLDMMDTGAMCRTFNILTAEERRVVAVLLGE</sequence>